<feature type="compositionally biased region" description="Acidic residues" evidence="1">
    <location>
        <begin position="19"/>
        <end position="31"/>
    </location>
</feature>
<reference evidence="2" key="1">
    <citation type="submission" date="2021-03" db="EMBL/GenBank/DDBJ databases">
        <authorList>
            <person name="Tagirdzhanova G."/>
        </authorList>
    </citation>
    <scope>NUCLEOTIDE SEQUENCE</scope>
</reference>
<keyword evidence="3" id="KW-1185">Reference proteome</keyword>
<feature type="compositionally biased region" description="Basic and acidic residues" evidence="1">
    <location>
        <begin position="1"/>
        <end position="18"/>
    </location>
</feature>
<dbReference type="OrthoDB" id="5427329at2759"/>
<feature type="region of interest" description="Disordered" evidence="1">
    <location>
        <begin position="1"/>
        <end position="48"/>
    </location>
</feature>
<name>A0A8H3F607_9LECA</name>
<gene>
    <name evidence="2" type="ORF">GOMPHAMPRED_001350</name>
</gene>
<evidence type="ECO:0000256" key="1">
    <source>
        <dbReference type="SAM" id="MobiDB-lite"/>
    </source>
</evidence>
<dbReference type="AlphaFoldDB" id="A0A8H3F607"/>
<dbReference type="Proteomes" id="UP000664169">
    <property type="component" value="Unassembled WGS sequence"/>
</dbReference>
<evidence type="ECO:0000313" key="3">
    <source>
        <dbReference type="Proteomes" id="UP000664169"/>
    </source>
</evidence>
<accession>A0A8H3F607</accession>
<comment type="caution">
    <text evidence="2">The sequence shown here is derived from an EMBL/GenBank/DDBJ whole genome shotgun (WGS) entry which is preliminary data.</text>
</comment>
<sequence length="591" mass="67489">MNTERTTGELEAEMKEVIDDPENDEDEEEESQIWTIKENKPTAPNQGSKTNVEIFWKITAKGKDLIEPKAAAPPYMPLPTSMIFENKVTEPRRYFLLVDEWNSIRRLPKASTSTTIRMWNIRGRKNENARTLKVLDDQGKLTDVTLEKQRLNFNWVEQFDVWIVDVQKQSKVICEEIRKDKEQKGIGRRWAVAEYNWMRTNTGSYTANSDKREFVPEKGFAFTLKMEIPDNTMEFTEDHVRLRKNRHGKAVILDDAKSAQGNETFLDPGGIYITKATMDKLRTGKYDWTKNSNCVCCRNALGDATWFQCGSDFIRKPEWWEKAYVTGLSAEQPFGGRARDVKNLKLAFVITRAGSSRSVTIESLEKTISQVKEQSSAREIVTDATVFLEEDFNPETYGEYRPLSMSPFGHFETWIKNSDYLAYLRGYQGYKIPNSVNIKTLTTAFGKLKVPTKSSEQSKKWGEHRDQQMKAAGKGTTNENLTVCRVSYETITKASSDDRSSFPQQGFLMGGSATDIAKALDWNTTSRISHYEDPNTKLIWNALGVYASEWLHRTAYSWGNPSGSGMNQSAPNFIFGSSECNSLMTRYEKAL</sequence>
<organism evidence="2 3">
    <name type="scientific">Gomphillus americanus</name>
    <dbReference type="NCBI Taxonomy" id="1940652"/>
    <lineage>
        <taxon>Eukaryota</taxon>
        <taxon>Fungi</taxon>
        <taxon>Dikarya</taxon>
        <taxon>Ascomycota</taxon>
        <taxon>Pezizomycotina</taxon>
        <taxon>Lecanoromycetes</taxon>
        <taxon>OSLEUM clade</taxon>
        <taxon>Ostropomycetidae</taxon>
        <taxon>Ostropales</taxon>
        <taxon>Graphidaceae</taxon>
        <taxon>Gomphilloideae</taxon>
        <taxon>Gomphillus</taxon>
    </lineage>
</organism>
<dbReference type="EMBL" id="CAJPDQ010000012">
    <property type="protein sequence ID" value="CAF9917684.1"/>
    <property type="molecule type" value="Genomic_DNA"/>
</dbReference>
<evidence type="ECO:0000313" key="2">
    <source>
        <dbReference type="EMBL" id="CAF9917684.1"/>
    </source>
</evidence>
<proteinExistence type="predicted"/>
<protein>
    <submittedName>
        <fullName evidence="2">Uncharacterized protein</fullName>
    </submittedName>
</protein>